<organism evidence="5 6">
    <name type="scientific">Linum trigynum</name>
    <dbReference type="NCBI Taxonomy" id="586398"/>
    <lineage>
        <taxon>Eukaryota</taxon>
        <taxon>Viridiplantae</taxon>
        <taxon>Streptophyta</taxon>
        <taxon>Embryophyta</taxon>
        <taxon>Tracheophyta</taxon>
        <taxon>Spermatophyta</taxon>
        <taxon>Magnoliopsida</taxon>
        <taxon>eudicotyledons</taxon>
        <taxon>Gunneridae</taxon>
        <taxon>Pentapetalae</taxon>
        <taxon>rosids</taxon>
        <taxon>fabids</taxon>
        <taxon>Malpighiales</taxon>
        <taxon>Linaceae</taxon>
        <taxon>Linum</taxon>
    </lineage>
</organism>
<dbReference type="AlphaFoldDB" id="A0AAV2FDM9"/>
<dbReference type="PANTHER" id="PTHR47364">
    <property type="entry name" value="CYSTEINE PROTEINASE INHIBITOR 5"/>
    <property type="match status" value="1"/>
</dbReference>
<name>A0AAV2FDM9_9ROSI</name>
<sequence>MKPITFFVALITIAIVLSSISANPYGGWQPIKNIHTYRVQEIAKFAVAMHNRENNFKHRLRLASIRRGLFQVVDGVNYKLDVMVVGGNTFDSNGRMYRTEVHERPGALELKFFTPIFKELN</sequence>
<evidence type="ECO:0000313" key="5">
    <source>
        <dbReference type="EMBL" id="CAL1396375.1"/>
    </source>
</evidence>
<evidence type="ECO:0000313" key="6">
    <source>
        <dbReference type="Proteomes" id="UP001497516"/>
    </source>
</evidence>
<gene>
    <name evidence="5" type="ORF">LTRI10_LOCUS36748</name>
</gene>
<evidence type="ECO:0000256" key="3">
    <source>
        <dbReference type="SAM" id="SignalP"/>
    </source>
</evidence>
<dbReference type="SMART" id="SM00043">
    <property type="entry name" value="CY"/>
    <property type="match status" value="1"/>
</dbReference>
<keyword evidence="1" id="KW-0646">Protease inhibitor</keyword>
<evidence type="ECO:0000256" key="2">
    <source>
        <dbReference type="ARBA" id="ARBA00022704"/>
    </source>
</evidence>
<proteinExistence type="predicted"/>
<dbReference type="GO" id="GO:0004869">
    <property type="term" value="F:cysteine-type endopeptidase inhibitor activity"/>
    <property type="evidence" value="ECO:0007669"/>
    <property type="project" value="UniProtKB-KW"/>
</dbReference>
<protein>
    <recommendedName>
        <fullName evidence="4">Cystatin domain-containing protein</fullName>
    </recommendedName>
</protein>
<dbReference type="Proteomes" id="UP001497516">
    <property type="component" value="Chromosome 6"/>
</dbReference>
<dbReference type="InterPro" id="IPR046350">
    <property type="entry name" value="Cystatin_sf"/>
</dbReference>
<feature type="domain" description="Cystatin" evidence="4">
    <location>
        <begin position="23"/>
        <end position="116"/>
    </location>
</feature>
<dbReference type="PANTHER" id="PTHR47364:SF2">
    <property type="entry name" value="CYSTEINE PROTEINASE INHIBITOR 5"/>
    <property type="match status" value="1"/>
</dbReference>
<dbReference type="InterPro" id="IPR000010">
    <property type="entry name" value="Cystatin_dom"/>
</dbReference>
<evidence type="ECO:0000259" key="4">
    <source>
        <dbReference type="SMART" id="SM00043"/>
    </source>
</evidence>
<reference evidence="5 6" key="1">
    <citation type="submission" date="2024-04" db="EMBL/GenBank/DDBJ databases">
        <authorList>
            <person name="Fracassetti M."/>
        </authorList>
    </citation>
    <scope>NUCLEOTIDE SEQUENCE [LARGE SCALE GENOMIC DNA]</scope>
</reference>
<accession>A0AAV2FDM9</accession>
<dbReference type="Gene3D" id="3.10.450.10">
    <property type="match status" value="1"/>
</dbReference>
<keyword evidence="2" id="KW-0789">Thiol protease inhibitor</keyword>
<dbReference type="EMBL" id="OZ034819">
    <property type="protein sequence ID" value="CAL1396375.1"/>
    <property type="molecule type" value="Genomic_DNA"/>
</dbReference>
<keyword evidence="6" id="KW-1185">Reference proteome</keyword>
<evidence type="ECO:0000256" key="1">
    <source>
        <dbReference type="ARBA" id="ARBA00022690"/>
    </source>
</evidence>
<dbReference type="Pfam" id="PF16845">
    <property type="entry name" value="SQAPI"/>
    <property type="match status" value="1"/>
</dbReference>
<dbReference type="SUPFAM" id="SSF54403">
    <property type="entry name" value="Cystatin/monellin"/>
    <property type="match status" value="1"/>
</dbReference>
<feature type="chain" id="PRO_5043965550" description="Cystatin domain-containing protein" evidence="3">
    <location>
        <begin position="23"/>
        <end position="121"/>
    </location>
</feature>
<dbReference type="CDD" id="cd00042">
    <property type="entry name" value="CY"/>
    <property type="match status" value="1"/>
</dbReference>
<feature type="signal peptide" evidence="3">
    <location>
        <begin position="1"/>
        <end position="22"/>
    </location>
</feature>
<keyword evidence="3" id="KW-0732">Signal</keyword>